<dbReference type="EMBL" id="JANBPW010001487">
    <property type="protein sequence ID" value="KAJ1944313.1"/>
    <property type="molecule type" value="Genomic_DNA"/>
</dbReference>
<evidence type="ECO:0000313" key="2">
    <source>
        <dbReference type="Proteomes" id="UP001150603"/>
    </source>
</evidence>
<organism evidence="1 2">
    <name type="scientific">Linderina macrospora</name>
    <dbReference type="NCBI Taxonomy" id="4868"/>
    <lineage>
        <taxon>Eukaryota</taxon>
        <taxon>Fungi</taxon>
        <taxon>Fungi incertae sedis</taxon>
        <taxon>Zoopagomycota</taxon>
        <taxon>Kickxellomycotina</taxon>
        <taxon>Kickxellomycetes</taxon>
        <taxon>Kickxellales</taxon>
        <taxon>Kickxellaceae</taxon>
        <taxon>Linderina</taxon>
    </lineage>
</organism>
<comment type="caution">
    <text evidence="1">The sequence shown here is derived from an EMBL/GenBank/DDBJ whole genome shotgun (WGS) entry which is preliminary data.</text>
</comment>
<name>A0ACC1JAW5_9FUNG</name>
<evidence type="ECO:0000313" key="1">
    <source>
        <dbReference type="EMBL" id="KAJ1944313.1"/>
    </source>
</evidence>
<sequence>MSGTENIRESLRPRRFDLGAEDDDLEAMQRDFLSTNNKPAAKVIRRVQPPAVGATATTDSKKSTPPVPTMPAKAVPEPRKEDLGEPDASQVMDFVQRMSAAMKDYEKTESSSPTVQQPAPSKQQTPKKKLSLFAQRRLAMQQKALGSTAADEDVSETRGEATFLPKLMAPVPEHQVTEPVLPPESKPRVNGFPEIPVDFKLSSLREKDNKLAAEREAPGDEQLRSGEFWAQVRGQASKENDERIGAMSAEEIAEAQGEIQSLLSPEFIARLRARKDNSAEVEGLKQGNATKGPIHDTVVEDPVPEHGVAKKQVRFAAVEDISDADDLVPPPPPPAEWVNESTGVTTGGKQSGGIDVDNNETGVDSAFYGQLKRKYFPAEVVEEAKLAWILGHNQAKSPMERALHTSRKEEEQAANAVLNKSDDGATEEDLMAKAVSHVRFAFDGQIMAEEIADDVPTHLGLHHHGDDPDRPGYTIPELLHLSRSTVPAQRTVAMSTLGAILHRVNFGAWDLAQTIEVYAGLLDWEAEQYFAQGIADANKTSRCEAVVALWTWIVEMAKYKTLVRLSLPSNPDEVDALVGLPGADINLIPESKVAQGPLVSRTFTALDRIVTPAFLANVYEIVHLSLIPDQQLLMLAECIRHLSQMSDDFKQRIDQDAKLATLLQNRYPYLMSK</sequence>
<accession>A0ACC1JAW5</accession>
<gene>
    <name evidence="1" type="ORF">FBU59_002637</name>
</gene>
<dbReference type="Proteomes" id="UP001150603">
    <property type="component" value="Unassembled WGS sequence"/>
</dbReference>
<reference evidence="1" key="1">
    <citation type="submission" date="2022-07" db="EMBL/GenBank/DDBJ databases">
        <title>Phylogenomic reconstructions and comparative analyses of Kickxellomycotina fungi.</title>
        <authorList>
            <person name="Reynolds N.K."/>
            <person name="Stajich J.E."/>
            <person name="Barry K."/>
            <person name="Grigoriev I.V."/>
            <person name="Crous P."/>
            <person name="Smith M.E."/>
        </authorList>
    </citation>
    <scope>NUCLEOTIDE SEQUENCE</scope>
    <source>
        <strain evidence="1">NRRL 5244</strain>
    </source>
</reference>
<proteinExistence type="predicted"/>
<keyword evidence="2" id="KW-1185">Reference proteome</keyword>
<protein>
    <submittedName>
        <fullName evidence="1">Uncharacterized protein</fullName>
    </submittedName>
</protein>